<dbReference type="PANTHER" id="PTHR22835">
    <property type="entry name" value="ZINC FINGER FYVE DOMAIN CONTAINING PROTEIN"/>
    <property type="match status" value="1"/>
</dbReference>
<comment type="similarity">
    <text evidence="1">Belongs to the 'GDSL' lipolytic enzyme family.</text>
</comment>
<name>A0AAW1L1R5_SAPOF</name>
<organism evidence="6 7">
    <name type="scientific">Saponaria officinalis</name>
    <name type="common">Common soapwort</name>
    <name type="synonym">Lychnis saponaria</name>
    <dbReference type="NCBI Taxonomy" id="3572"/>
    <lineage>
        <taxon>Eukaryota</taxon>
        <taxon>Viridiplantae</taxon>
        <taxon>Streptophyta</taxon>
        <taxon>Embryophyta</taxon>
        <taxon>Tracheophyta</taxon>
        <taxon>Spermatophyta</taxon>
        <taxon>Magnoliopsida</taxon>
        <taxon>eudicotyledons</taxon>
        <taxon>Gunneridae</taxon>
        <taxon>Pentapetalae</taxon>
        <taxon>Caryophyllales</taxon>
        <taxon>Caryophyllaceae</taxon>
        <taxon>Caryophylleae</taxon>
        <taxon>Saponaria</taxon>
    </lineage>
</organism>
<feature type="chain" id="PRO_5043575985" description="GDSL esterase/lipase" evidence="5">
    <location>
        <begin position="26"/>
        <end position="350"/>
    </location>
</feature>
<evidence type="ECO:0000313" key="6">
    <source>
        <dbReference type="EMBL" id="KAK9726720.1"/>
    </source>
</evidence>
<sequence length="350" mass="38072">MEAFRTLSFVCLALMLHFNGLRVEAKNPSFSAIYQFGDSISDTGNMVRESGGGGCGRPPYGETYFHYPTGRCSDGLIMIDHFAQAFRLPFLSPYLDRSGNFSHGVNFAVAGATALDLSYLETKKITAVSTGSSLPVQLSWFKSYLATISSNPSVCKRKIRNALFVVGGVGGNDYASGVIGGKSMQDLHNFVPDVVQGITTVVQQLIDLGARRIIVPGSFPVGCMPITLGGFSRNDAWAFDENGCVKSWNDLAADHNAHVKRAVVILRRRNPGVRIVYGDYFNALMSLFKNAASLGFDRNGLYDPCCGSCGAPGVQPCPNPNVRVSWDGIHMTQHAYQFVAYQLLKQIKLL</sequence>
<dbReference type="AlphaFoldDB" id="A0AAW1L1R5"/>
<evidence type="ECO:0000256" key="2">
    <source>
        <dbReference type="ARBA" id="ARBA00022729"/>
    </source>
</evidence>
<dbReference type="InterPro" id="IPR001087">
    <property type="entry name" value="GDSL"/>
</dbReference>
<evidence type="ECO:0000256" key="5">
    <source>
        <dbReference type="SAM" id="SignalP"/>
    </source>
</evidence>
<keyword evidence="3" id="KW-0378">Hydrolase</keyword>
<keyword evidence="7" id="KW-1185">Reference proteome</keyword>
<dbReference type="Gene3D" id="3.40.50.1110">
    <property type="entry name" value="SGNH hydrolase"/>
    <property type="match status" value="1"/>
</dbReference>
<evidence type="ECO:0000313" key="7">
    <source>
        <dbReference type="Proteomes" id="UP001443914"/>
    </source>
</evidence>
<dbReference type="InterPro" id="IPR035669">
    <property type="entry name" value="SGNH_plant_lipase-like"/>
</dbReference>
<dbReference type="Pfam" id="PF00657">
    <property type="entry name" value="Lipase_GDSL"/>
    <property type="match status" value="1"/>
</dbReference>
<dbReference type="SUPFAM" id="SSF52266">
    <property type="entry name" value="SGNH hydrolase"/>
    <property type="match status" value="1"/>
</dbReference>
<evidence type="ECO:0000256" key="4">
    <source>
        <dbReference type="ARBA" id="ARBA00023180"/>
    </source>
</evidence>
<evidence type="ECO:0000256" key="1">
    <source>
        <dbReference type="ARBA" id="ARBA00008668"/>
    </source>
</evidence>
<evidence type="ECO:0000256" key="3">
    <source>
        <dbReference type="ARBA" id="ARBA00022801"/>
    </source>
</evidence>
<protein>
    <recommendedName>
        <fullName evidence="8">GDSL esterase/lipase</fullName>
    </recommendedName>
</protein>
<keyword evidence="4" id="KW-0325">Glycoprotein</keyword>
<dbReference type="InterPro" id="IPR036514">
    <property type="entry name" value="SGNH_hydro_sf"/>
</dbReference>
<dbReference type="PANTHER" id="PTHR22835:SF517">
    <property type="entry name" value="GDSL-LIKE LIPASE_ACYLHYDROLASE FAMILY PROTEIN, EXPRESSED"/>
    <property type="match status" value="1"/>
</dbReference>
<dbReference type="EMBL" id="JBDFQZ010000005">
    <property type="protein sequence ID" value="KAK9726720.1"/>
    <property type="molecule type" value="Genomic_DNA"/>
</dbReference>
<keyword evidence="2 5" id="KW-0732">Signal</keyword>
<feature type="signal peptide" evidence="5">
    <location>
        <begin position="1"/>
        <end position="25"/>
    </location>
</feature>
<evidence type="ECO:0008006" key="8">
    <source>
        <dbReference type="Google" id="ProtNLM"/>
    </source>
</evidence>
<gene>
    <name evidence="6" type="ORF">RND81_05G232800</name>
</gene>
<reference evidence="6" key="1">
    <citation type="submission" date="2024-03" db="EMBL/GenBank/DDBJ databases">
        <title>WGS assembly of Saponaria officinalis var. Norfolk2.</title>
        <authorList>
            <person name="Jenkins J."/>
            <person name="Shu S."/>
            <person name="Grimwood J."/>
            <person name="Barry K."/>
            <person name="Goodstein D."/>
            <person name="Schmutz J."/>
            <person name="Leebens-Mack J."/>
            <person name="Osbourn A."/>
        </authorList>
    </citation>
    <scope>NUCLEOTIDE SEQUENCE [LARGE SCALE GENOMIC DNA]</scope>
    <source>
        <strain evidence="6">JIC</strain>
    </source>
</reference>
<proteinExistence type="inferred from homology"/>
<comment type="caution">
    <text evidence="6">The sequence shown here is derived from an EMBL/GenBank/DDBJ whole genome shotgun (WGS) entry which is preliminary data.</text>
</comment>
<dbReference type="GO" id="GO:0016788">
    <property type="term" value="F:hydrolase activity, acting on ester bonds"/>
    <property type="evidence" value="ECO:0007669"/>
    <property type="project" value="InterPro"/>
</dbReference>
<accession>A0AAW1L1R5</accession>
<dbReference type="CDD" id="cd01837">
    <property type="entry name" value="SGNH_plant_lipase_like"/>
    <property type="match status" value="1"/>
</dbReference>
<dbReference type="Proteomes" id="UP001443914">
    <property type="component" value="Unassembled WGS sequence"/>
</dbReference>